<accession>A0A3N4HPS6</accession>
<evidence type="ECO:0000256" key="1">
    <source>
        <dbReference type="SAM" id="MobiDB-lite"/>
    </source>
</evidence>
<feature type="domain" description="C2H2-type" evidence="2">
    <location>
        <begin position="137"/>
        <end position="166"/>
    </location>
</feature>
<feature type="domain" description="C2H2-type" evidence="2">
    <location>
        <begin position="203"/>
        <end position="233"/>
    </location>
</feature>
<sequence>MSQNYVFDASDVHHFSTFQLNDETSRHWLYWTHSRCKAPFRFIYLSDSHHSARELNEPIRNIFSGGDGMELRGVASVSEKHALLVGSFDIANSQAHSSLDDGINHHEEEDEVQEGEAMPESQPGESPAITSASDFRFHCPVQSCNRSGGKGFGRRDNLKTHLRDCHNRDLSNSNIRRSLRSPATAESGEMDIVDLIQLTNDRFLCPITECKRSDPSQFFDRRDNAVRHVKDIHGKIVRRALRSPATAESGEMEIHR</sequence>
<dbReference type="Proteomes" id="UP000275078">
    <property type="component" value="Unassembled WGS sequence"/>
</dbReference>
<proteinExistence type="predicted"/>
<dbReference type="Gene3D" id="3.30.160.60">
    <property type="entry name" value="Classic Zinc Finger"/>
    <property type="match status" value="1"/>
</dbReference>
<dbReference type="SMART" id="SM00355">
    <property type="entry name" value="ZnF_C2H2"/>
    <property type="match status" value="2"/>
</dbReference>
<feature type="region of interest" description="Disordered" evidence="1">
    <location>
        <begin position="106"/>
        <end position="130"/>
    </location>
</feature>
<protein>
    <recommendedName>
        <fullName evidence="2">C2H2-type domain-containing protein</fullName>
    </recommendedName>
</protein>
<gene>
    <name evidence="3" type="ORF">BJ508DRAFT_312394</name>
</gene>
<name>A0A3N4HPS6_ASCIM</name>
<organism evidence="3 4">
    <name type="scientific">Ascobolus immersus RN42</name>
    <dbReference type="NCBI Taxonomy" id="1160509"/>
    <lineage>
        <taxon>Eukaryota</taxon>
        <taxon>Fungi</taxon>
        <taxon>Dikarya</taxon>
        <taxon>Ascomycota</taxon>
        <taxon>Pezizomycotina</taxon>
        <taxon>Pezizomycetes</taxon>
        <taxon>Pezizales</taxon>
        <taxon>Ascobolaceae</taxon>
        <taxon>Ascobolus</taxon>
    </lineage>
</organism>
<evidence type="ECO:0000313" key="3">
    <source>
        <dbReference type="EMBL" id="RPA74976.1"/>
    </source>
</evidence>
<evidence type="ECO:0000259" key="2">
    <source>
        <dbReference type="SMART" id="SM00355"/>
    </source>
</evidence>
<reference evidence="3 4" key="1">
    <citation type="journal article" date="2018" name="Nat. Ecol. Evol.">
        <title>Pezizomycetes genomes reveal the molecular basis of ectomycorrhizal truffle lifestyle.</title>
        <authorList>
            <person name="Murat C."/>
            <person name="Payen T."/>
            <person name="Noel B."/>
            <person name="Kuo A."/>
            <person name="Morin E."/>
            <person name="Chen J."/>
            <person name="Kohler A."/>
            <person name="Krizsan K."/>
            <person name="Balestrini R."/>
            <person name="Da Silva C."/>
            <person name="Montanini B."/>
            <person name="Hainaut M."/>
            <person name="Levati E."/>
            <person name="Barry K.W."/>
            <person name="Belfiori B."/>
            <person name="Cichocki N."/>
            <person name="Clum A."/>
            <person name="Dockter R.B."/>
            <person name="Fauchery L."/>
            <person name="Guy J."/>
            <person name="Iotti M."/>
            <person name="Le Tacon F."/>
            <person name="Lindquist E.A."/>
            <person name="Lipzen A."/>
            <person name="Malagnac F."/>
            <person name="Mello A."/>
            <person name="Molinier V."/>
            <person name="Miyauchi S."/>
            <person name="Poulain J."/>
            <person name="Riccioni C."/>
            <person name="Rubini A."/>
            <person name="Sitrit Y."/>
            <person name="Splivallo R."/>
            <person name="Traeger S."/>
            <person name="Wang M."/>
            <person name="Zifcakova L."/>
            <person name="Wipf D."/>
            <person name="Zambonelli A."/>
            <person name="Paolocci F."/>
            <person name="Nowrousian M."/>
            <person name="Ottonello S."/>
            <person name="Baldrian P."/>
            <person name="Spatafora J.W."/>
            <person name="Henrissat B."/>
            <person name="Nagy L.G."/>
            <person name="Aury J.M."/>
            <person name="Wincker P."/>
            <person name="Grigoriev I.V."/>
            <person name="Bonfante P."/>
            <person name="Martin F.M."/>
        </authorList>
    </citation>
    <scope>NUCLEOTIDE SEQUENCE [LARGE SCALE GENOMIC DNA]</scope>
    <source>
        <strain evidence="3 4">RN42</strain>
    </source>
</reference>
<evidence type="ECO:0000313" key="4">
    <source>
        <dbReference type="Proteomes" id="UP000275078"/>
    </source>
</evidence>
<dbReference type="AlphaFoldDB" id="A0A3N4HPS6"/>
<dbReference type="EMBL" id="ML119775">
    <property type="protein sequence ID" value="RPA74976.1"/>
    <property type="molecule type" value="Genomic_DNA"/>
</dbReference>
<dbReference type="InterPro" id="IPR013087">
    <property type="entry name" value="Znf_C2H2_type"/>
</dbReference>
<keyword evidence="4" id="KW-1185">Reference proteome</keyword>